<dbReference type="Proteomes" id="UP001152797">
    <property type="component" value="Unassembled WGS sequence"/>
</dbReference>
<organism evidence="2">
    <name type="scientific">Cladocopium goreaui</name>
    <dbReference type="NCBI Taxonomy" id="2562237"/>
    <lineage>
        <taxon>Eukaryota</taxon>
        <taxon>Sar</taxon>
        <taxon>Alveolata</taxon>
        <taxon>Dinophyceae</taxon>
        <taxon>Suessiales</taxon>
        <taxon>Symbiodiniaceae</taxon>
        <taxon>Cladocopium</taxon>
    </lineage>
</organism>
<keyword evidence="4" id="KW-1185">Reference proteome</keyword>
<evidence type="ECO:0000256" key="1">
    <source>
        <dbReference type="SAM" id="MobiDB-lite"/>
    </source>
</evidence>
<proteinExistence type="predicted"/>
<evidence type="ECO:0000313" key="2">
    <source>
        <dbReference type="EMBL" id="CAI3992771.1"/>
    </source>
</evidence>
<dbReference type="EMBL" id="CAMXCT030001756">
    <property type="protein sequence ID" value="CAL4780083.1"/>
    <property type="molecule type" value="Genomic_DNA"/>
</dbReference>
<feature type="region of interest" description="Disordered" evidence="1">
    <location>
        <begin position="83"/>
        <end position="115"/>
    </location>
</feature>
<comment type="caution">
    <text evidence="2">The sequence shown here is derived from an EMBL/GenBank/DDBJ whole genome shotgun (WGS) entry which is preliminary data.</text>
</comment>
<reference evidence="3 4" key="2">
    <citation type="submission" date="2024-05" db="EMBL/GenBank/DDBJ databases">
        <authorList>
            <person name="Chen Y."/>
            <person name="Shah S."/>
            <person name="Dougan E. K."/>
            <person name="Thang M."/>
            <person name="Chan C."/>
        </authorList>
    </citation>
    <scope>NUCLEOTIDE SEQUENCE [LARGE SCALE GENOMIC DNA]</scope>
</reference>
<evidence type="ECO:0000313" key="4">
    <source>
        <dbReference type="Proteomes" id="UP001152797"/>
    </source>
</evidence>
<dbReference type="EMBL" id="CAMXCT020001756">
    <property type="protein sequence ID" value="CAL1146146.1"/>
    <property type="molecule type" value="Genomic_DNA"/>
</dbReference>
<feature type="compositionally biased region" description="Acidic residues" evidence="1">
    <location>
        <begin position="85"/>
        <end position="96"/>
    </location>
</feature>
<dbReference type="AlphaFoldDB" id="A0A9P1CM85"/>
<protein>
    <submittedName>
        <fullName evidence="2">Uncharacterized protein</fullName>
    </submittedName>
</protein>
<dbReference type="EMBL" id="CAMXCT010001756">
    <property type="protein sequence ID" value="CAI3992771.1"/>
    <property type="molecule type" value="Genomic_DNA"/>
</dbReference>
<evidence type="ECO:0000313" key="3">
    <source>
        <dbReference type="EMBL" id="CAL4780083.1"/>
    </source>
</evidence>
<sequence>MPASTKPKMFSDSGLSFSDVVRDKPDISWQEQRDSDLQRSVKFWMALVDRWGDLMRAETVIEECAAWIRKIVGANVVIEVKDEPETIEESEPEDLDSSSTSSEVSDFAEPDVESPKEPHVFGAAMSLVESTAAFNQRCDEIVEDGSLRTSLDVQGIRSHSAMAFSMGTPQMTPTEEQFVALAQRIFGAGYSVGQMSALRRLHFESTTLVISMVRERVTSDSADKGDAARKIPLAEKRQRKEDQMARLTGISMVGELDPSHALLDLANQMLESGAIVWLAPSKCSKRDDEVQQALKDSKSSVQVENAQLKVGPSTDTVEAEWNSELKFQWCMMRRGLAMDQCRVLSWGIHQQWVNYMLNLLSRPAAAAPKRQGKRKTRAERGCGDIDTHSHAKACSEKQLSDVEDTLHNSFISMEETPKGDTHENFGEMPDGEHPPQFTCKKDFTGFSLEDLYIIEICAGSARLSKIAHGHGFKTMAVDHSTARTCGFPICVFDLTHPSDLESLLQFIDEAAGCILMIWVAPPCGTSSRAREKKLPKLEAAGAKALNATTLRSMDVRQEPQLEAETWEETIEEVKKGRCYDLKSAYKQFPVHSSDRASLRMAVRDPSMEVDLTSCKRKEVLIGHTDERKSELKERIDEILSTGKMDSKEAERLRGRMVFFEGYTFGRVANAAVKNLGRSCTGKTSPKDIDNSMRYSLLALRDRVLSAPPVRISVALTDTWLVFTDGACNPELRQGSIGLTCSCLAPGIEVQKAFSRSRGYAFMAFDDQLVIAKGAQGIRC</sequence>
<reference evidence="2" key="1">
    <citation type="submission" date="2022-10" db="EMBL/GenBank/DDBJ databases">
        <authorList>
            <person name="Chen Y."/>
            <person name="Dougan E. K."/>
            <person name="Chan C."/>
            <person name="Rhodes N."/>
            <person name="Thang M."/>
        </authorList>
    </citation>
    <scope>NUCLEOTIDE SEQUENCE</scope>
</reference>
<accession>A0A9P1CM85</accession>
<gene>
    <name evidence="2" type="ORF">C1SCF055_LOCUS19567</name>
</gene>
<name>A0A9P1CM85_9DINO</name>